<dbReference type="STRING" id="310782.SAMN05216499_108153"/>
<keyword evidence="2" id="KW-1185">Reference proteome</keyword>
<reference evidence="1 2" key="1">
    <citation type="submission" date="2016-11" db="EMBL/GenBank/DDBJ databases">
        <authorList>
            <person name="Jaros S."/>
            <person name="Januszkiewicz K."/>
            <person name="Wedrychowicz H."/>
        </authorList>
    </citation>
    <scope>NUCLEOTIDE SEQUENCE [LARGE SCALE GENOMIC DNA]</scope>
    <source>
        <strain evidence="1 2">CGMCC 4.2025</strain>
    </source>
</reference>
<protein>
    <submittedName>
        <fullName evidence="1">Uncharacterized protein</fullName>
    </submittedName>
</protein>
<dbReference type="RefSeq" id="WP_073498376.1">
    <property type="nucleotide sequence ID" value="NZ_FRBI01000008.1"/>
</dbReference>
<evidence type="ECO:0000313" key="1">
    <source>
        <dbReference type="EMBL" id="SHM11486.1"/>
    </source>
</evidence>
<proteinExistence type="predicted"/>
<dbReference type="Proteomes" id="UP000184111">
    <property type="component" value="Unassembled WGS sequence"/>
</dbReference>
<name>A0A1M7G5L5_9ACTN</name>
<dbReference type="AlphaFoldDB" id="A0A1M7G5L5"/>
<sequence>MTTDTEALLAALAAAPRQALPATRLAALVRAAGVDAGRFAGALAALADGGRVAVLDPPPPDRHLADTDLRVVAAVAGPAGDDPADAYRRARQAWEEILRGLLAAHRCQ</sequence>
<accession>A0A1M7G5L5</accession>
<gene>
    <name evidence="1" type="ORF">SAMN05216499_108153</name>
</gene>
<evidence type="ECO:0000313" key="2">
    <source>
        <dbReference type="Proteomes" id="UP000184111"/>
    </source>
</evidence>
<organism evidence="1 2">
    <name type="scientific">Actinacidiphila paucisporea</name>
    <dbReference type="NCBI Taxonomy" id="310782"/>
    <lineage>
        <taxon>Bacteria</taxon>
        <taxon>Bacillati</taxon>
        <taxon>Actinomycetota</taxon>
        <taxon>Actinomycetes</taxon>
        <taxon>Kitasatosporales</taxon>
        <taxon>Streptomycetaceae</taxon>
        <taxon>Actinacidiphila</taxon>
    </lineage>
</organism>
<dbReference type="EMBL" id="FRBI01000008">
    <property type="protein sequence ID" value="SHM11486.1"/>
    <property type="molecule type" value="Genomic_DNA"/>
</dbReference>